<comment type="caution">
    <text evidence="6">The sequence shown here is derived from an EMBL/GenBank/DDBJ whole genome shotgun (WGS) entry which is preliminary data.</text>
</comment>
<protein>
    <submittedName>
        <fullName evidence="6">Hemerythrin domain-containing protein</fullName>
    </submittedName>
</protein>
<dbReference type="GO" id="GO:0046872">
    <property type="term" value="F:metal ion binding"/>
    <property type="evidence" value="ECO:0007669"/>
    <property type="project" value="UniProtKB-KW"/>
</dbReference>
<evidence type="ECO:0000256" key="1">
    <source>
        <dbReference type="ARBA" id="ARBA00004496"/>
    </source>
</evidence>
<proteinExistence type="predicted"/>
<evidence type="ECO:0000259" key="5">
    <source>
        <dbReference type="Pfam" id="PF01814"/>
    </source>
</evidence>
<evidence type="ECO:0000313" key="7">
    <source>
        <dbReference type="Proteomes" id="UP000823617"/>
    </source>
</evidence>
<organism evidence="6 7">
    <name type="scientific">Candidatus Cryptobacteroides intestinigallinarum</name>
    <dbReference type="NCBI Taxonomy" id="2840767"/>
    <lineage>
        <taxon>Bacteria</taxon>
        <taxon>Pseudomonadati</taxon>
        <taxon>Bacteroidota</taxon>
        <taxon>Bacteroidia</taxon>
        <taxon>Bacteroidales</taxon>
        <taxon>Candidatus Cryptobacteroides</taxon>
    </lineage>
</organism>
<evidence type="ECO:0000256" key="2">
    <source>
        <dbReference type="ARBA" id="ARBA00022490"/>
    </source>
</evidence>
<name>A0A9D9HKI9_9BACT</name>
<dbReference type="Pfam" id="PF01814">
    <property type="entry name" value="Hemerythrin"/>
    <property type="match status" value="1"/>
</dbReference>
<keyword evidence="3" id="KW-0479">Metal-binding</keyword>
<dbReference type="PANTHER" id="PTHR36438">
    <property type="entry name" value="IRON-SULFUR CLUSTER REPAIR PROTEIN YTFE"/>
    <property type="match status" value="1"/>
</dbReference>
<sequence length="250" mass="28617">MGLFAIRTTGMDRIDKDASRLVLSPSMKLADLIELDYSLLIVLSRMGIGLGFGEDTVEEVCARSGIDVSAFLLICSVYAYDDYVATDDLLRAGNPADVVRYLHNSHSFYLDDELKKLEKSLEELVVPCDERQRKVIYRFFSEYRNEVGNHFAYEENTVFPYVKALISGLSHEGYSIGQFEENHSNIDEKLNDLKNIVMKYLPPVCDTVLRNSVLYHIFFLEEDLGKHTAIENNVLVPMVTRLEENEKRKL</sequence>
<comment type="subcellular location">
    <subcellularLocation>
        <location evidence="1">Cytoplasm</location>
    </subcellularLocation>
</comment>
<accession>A0A9D9HKI9</accession>
<dbReference type="Proteomes" id="UP000823617">
    <property type="component" value="Unassembled WGS sequence"/>
</dbReference>
<gene>
    <name evidence="6" type="ORF">IAC08_03845</name>
</gene>
<dbReference type="GO" id="GO:0005737">
    <property type="term" value="C:cytoplasm"/>
    <property type="evidence" value="ECO:0007669"/>
    <property type="project" value="UniProtKB-SubCell"/>
</dbReference>
<dbReference type="AlphaFoldDB" id="A0A9D9HKI9"/>
<dbReference type="Gene3D" id="1.20.120.520">
    <property type="entry name" value="nmb1532 protein domain like"/>
    <property type="match status" value="1"/>
</dbReference>
<dbReference type="PANTHER" id="PTHR36438:SF1">
    <property type="entry name" value="IRON-SULFUR CLUSTER REPAIR PROTEIN YTFE"/>
    <property type="match status" value="1"/>
</dbReference>
<reference evidence="6" key="2">
    <citation type="journal article" date="2021" name="PeerJ">
        <title>Extensive microbial diversity within the chicken gut microbiome revealed by metagenomics and culture.</title>
        <authorList>
            <person name="Gilroy R."/>
            <person name="Ravi A."/>
            <person name="Getino M."/>
            <person name="Pursley I."/>
            <person name="Horton D.L."/>
            <person name="Alikhan N.F."/>
            <person name="Baker D."/>
            <person name="Gharbi K."/>
            <person name="Hall N."/>
            <person name="Watson M."/>
            <person name="Adriaenssens E.M."/>
            <person name="Foster-Nyarko E."/>
            <person name="Jarju S."/>
            <person name="Secka A."/>
            <person name="Antonio M."/>
            <person name="Oren A."/>
            <person name="Chaudhuri R.R."/>
            <person name="La Ragione R."/>
            <person name="Hildebrand F."/>
            <person name="Pallen M.J."/>
        </authorList>
    </citation>
    <scope>NUCLEOTIDE SEQUENCE</scope>
    <source>
        <strain evidence="6">B1-3475</strain>
    </source>
</reference>
<dbReference type="EMBL" id="JADIMK010000039">
    <property type="protein sequence ID" value="MBO8455520.1"/>
    <property type="molecule type" value="Genomic_DNA"/>
</dbReference>
<dbReference type="InterPro" id="IPR012312">
    <property type="entry name" value="Hemerythrin-like"/>
</dbReference>
<evidence type="ECO:0000256" key="3">
    <source>
        <dbReference type="ARBA" id="ARBA00022723"/>
    </source>
</evidence>
<reference evidence="6" key="1">
    <citation type="submission" date="2020-10" db="EMBL/GenBank/DDBJ databases">
        <authorList>
            <person name="Gilroy R."/>
        </authorList>
    </citation>
    <scope>NUCLEOTIDE SEQUENCE</scope>
    <source>
        <strain evidence="6">B1-3475</strain>
    </source>
</reference>
<evidence type="ECO:0000313" key="6">
    <source>
        <dbReference type="EMBL" id="MBO8455520.1"/>
    </source>
</evidence>
<keyword evidence="2" id="KW-0963">Cytoplasm</keyword>
<dbReference type="InterPro" id="IPR019903">
    <property type="entry name" value="RIC_family"/>
</dbReference>
<feature type="domain" description="Hemerythrin-like" evidence="5">
    <location>
        <begin position="110"/>
        <end position="239"/>
    </location>
</feature>
<evidence type="ECO:0000256" key="4">
    <source>
        <dbReference type="ARBA" id="ARBA00023004"/>
    </source>
</evidence>
<keyword evidence="4" id="KW-0408">Iron</keyword>